<dbReference type="Gene3D" id="3.40.50.1820">
    <property type="entry name" value="alpha/beta hydrolase"/>
    <property type="match status" value="1"/>
</dbReference>
<dbReference type="EMBL" id="CADIKM010000003">
    <property type="protein sequence ID" value="CAB3780711.1"/>
    <property type="molecule type" value="Genomic_DNA"/>
</dbReference>
<dbReference type="InterPro" id="IPR029058">
    <property type="entry name" value="AB_hydrolase_fold"/>
</dbReference>
<organism evidence="1 2">
    <name type="scientific">Pararobbsia alpina</name>
    <dbReference type="NCBI Taxonomy" id="621374"/>
    <lineage>
        <taxon>Bacteria</taxon>
        <taxon>Pseudomonadati</taxon>
        <taxon>Pseudomonadota</taxon>
        <taxon>Betaproteobacteria</taxon>
        <taxon>Burkholderiales</taxon>
        <taxon>Burkholderiaceae</taxon>
        <taxon>Pararobbsia</taxon>
    </lineage>
</organism>
<dbReference type="Proteomes" id="UP000494115">
    <property type="component" value="Unassembled WGS sequence"/>
</dbReference>
<reference evidence="1 2" key="1">
    <citation type="submission" date="2020-04" db="EMBL/GenBank/DDBJ databases">
        <authorList>
            <person name="De Canck E."/>
        </authorList>
    </citation>
    <scope>NUCLEOTIDE SEQUENCE [LARGE SCALE GENOMIC DNA]</scope>
    <source>
        <strain evidence="1 2">LMG 28138</strain>
    </source>
</reference>
<dbReference type="AlphaFoldDB" id="A0A6S7B892"/>
<protein>
    <submittedName>
        <fullName evidence="1">Uncharacterized protein</fullName>
    </submittedName>
</protein>
<proteinExistence type="predicted"/>
<dbReference type="SUPFAM" id="SSF53474">
    <property type="entry name" value="alpha/beta-Hydrolases"/>
    <property type="match status" value="1"/>
</dbReference>
<name>A0A6S7B892_9BURK</name>
<evidence type="ECO:0000313" key="1">
    <source>
        <dbReference type="EMBL" id="CAB3780711.1"/>
    </source>
</evidence>
<accession>A0A6S7B892</accession>
<evidence type="ECO:0000313" key="2">
    <source>
        <dbReference type="Proteomes" id="UP000494115"/>
    </source>
</evidence>
<dbReference type="RefSeq" id="WP_175103611.1">
    <property type="nucleotide sequence ID" value="NZ_CADIKM010000003.1"/>
</dbReference>
<gene>
    <name evidence="1" type="ORF">LMG28138_01102</name>
</gene>
<sequence length="437" mass="46396">MATLAGFPYFEFEVDRQGTPVDQAARKQALEFAVAGETSDIVLMSHGRNNDMEDARELYRNFFTAFRKQLTDDGSASLARKFIILAVLWPSKKFTDEELIPGGAASAGSPITGALLHKKVADLKGVFDHPDADKILAKVNKLIPQLQNSQAARQQFADLVRELPLDKTGNAEDASDRLFKLTGAELMDLLAKPVMPPPIKRAGGGAADLGVSPGGAAGLGKVFSGVESAARNLLNFTTYYQMKERAGLVGKTAVHDLVREILTKAPKVKVHLVGHSFGARLVTSAALGPDGQPPLKFSSMTLLQAAFSHNGFAQKFDGKKDGFFRRVVSEGRISGPIAITFTVNDKAVGLAYPLASLIAGQNAAALGDANDPFGGLGRNGAQHTPEATTLKLPALGAANTFVAGKLHNLNSDSVITGHSDICKPEVVRVLMSAIEKT</sequence>
<keyword evidence="2" id="KW-1185">Reference proteome</keyword>